<dbReference type="eggNOG" id="COG0517">
    <property type="taxonomic scope" value="Bacteria"/>
</dbReference>
<proteinExistence type="predicted"/>
<dbReference type="Gene3D" id="3.10.580.10">
    <property type="entry name" value="CBS-domain"/>
    <property type="match status" value="1"/>
</dbReference>
<dbReference type="InterPro" id="IPR046342">
    <property type="entry name" value="CBS_dom_sf"/>
</dbReference>
<dbReference type="OrthoDB" id="9790355at2"/>
<gene>
    <name evidence="4" type="ORF">ADIMK_2229</name>
</gene>
<keyword evidence="1 2" id="KW-0129">CBS domain</keyword>
<evidence type="ECO:0000313" key="4">
    <source>
        <dbReference type="EMBL" id="KEA63450.1"/>
    </source>
</evidence>
<dbReference type="STRING" id="1232683.ADIMK_2229"/>
<dbReference type="PATRIC" id="fig|1232683.4.peg.2188"/>
<dbReference type="InterPro" id="IPR051257">
    <property type="entry name" value="Diverse_CBS-Domain"/>
</dbReference>
<dbReference type="Pfam" id="PF00571">
    <property type="entry name" value="CBS"/>
    <property type="match status" value="2"/>
</dbReference>
<comment type="caution">
    <text evidence="4">The sequence shown here is derived from an EMBL/GenBank/DDBJ whole genome shotgun (WGS) entry which is preliminary data.</text>
</comment>
<dbReference type="InterPro" id="IPR000644">
    <property type="entry name" value="CBS_dom"/>
</dbReference>
<reference evidence="4 5" key="1">
    <citation type="submission" date="2014-04" db="EMBL/GenBank/DDBJ databases">
        <title>Marinobacterium kochiensis sp. nov., isolated from sediment sample collected from Kochi backwaters in Kerala, India.</title>
        <authorList>
            <person name="Singh A."/>
            <person name="Pinnaka A.K."/>
        </authorList>
    </citation>
    <scope>NUCLEOTIDE SEQUENCE [LARGE SCALE GENOMIC DNA]</scope>
    <source>
        <strain evidence="4 5">AK27</strain>
    </source>
</reference>
<feature type="domain" description="CBS" evidence="3">
    <location>
        <begin position="11"/>
        <end position="70"/>
    </location>
</feature>
<sequence length="138" mass="15376">MLLQKQVRDLMLPVARPLTGQMALSDAVGLILASGQMGLPVIDDRHAVIGFLSEHDCLRYLVSSSYYCDSRIQVADIMHPDPLCVTPGDSVLELAQQMSKVKPKNYPVVERGKLVGLITRRQVMTELNRMLRECKVAI</sequence>
<name>A0A081FY45_9GAMM</name>
<evidence type="ECO:0000256" key="2">
    <source>
        <dbReference type="PROSITE-ProRule" id="PRU00703"/>
    </source>
</evidence>
<evidence type="ECO:0000259" key="3">
    <source>
        <dbReference type="PROSITE" id="PS51371"/>
    </source>
</evidence>
<dbReference type="AlphaFoldDB" id="A0A081FY45"/>
<dbReference type="CDD" id="cd04629">
    <property type="entry name" value="CBS_pair_bac"/>
    <property type="match status" value="1"/>
</dbReference>
<evidence type="ECO:0000256" key="1">
    <source>
        <dbReference type="ARBA" id="ARBA00023122"/>
    </source>
</evidence>
<accession>A0A081FY45</accession>
<organism evidence="4 5">
    <name type="scientific">Marinobacterium lacunae</name>
    <dbReference type="NCBI Taxonomy" id="1232683"/>
    <lineage>
        <taxon>Bacteria</taxon>
        <taxon>Pseudomonadati</taxon>
        <taxon>Pseudomonadota</taxon>
        <taxon>Gammaproteobacteria</taxon>
        <taxon>Oceanospirillales</taxon>
        <taxon>Oceanospirillaceae</taxon>
        <taxon>Marinobacterium</taxon>
    </lineage>
</organism>
<dbReference type="SUPFAM" id="SSF54631">
    <property type="entry name" value="CBS-domain pair"/>
    <property type="match status" value="1"/>
</dbReference>
<dbReference type="SMART" id="SM00116">
    <property type="entry name" value="CBS"/>
    <property type="match status" value="2"/>
</dbReference>
<dbReference type="RefSeq" id="WP_051692875.1">
    <property type="nucleotide sequence ID" value="NZ_JMQN01000036.1"/>
</dbReference>
<protein>
    <submittedName>
        <fullName evidence="4">CBS domain protein</fullName>
    </submittedName>
</protein>
<dbReference type="InterPro" id="IPR044729">
    <property type="entry name" value="CBS_bac"/>
</dbReference>
<dbReference type="PROSITE" id="PS51371">
    <property type="entry name" value="CBS"/>
    <property type="match status" value="2"/>
</dbReference>
<dbReference type="PANTHER" id="PTHR43080:SF2">
    <property type="entry name" value="CBS DOMAIN-CONTAINING PROTEIN"/>
    <property type="match status" value="1"/>
</dbReference>
<feature type="domain" description="CBS" evidence="3">
    <location>
        <begin position="78"/>
        <end position="133"/>
    </location>
</feature>
<dbReference type="PANTHER" id="PTHR43080">
    <property type="entry name" value="CBS DOMAIN-CONTAINING PROTEIN CBSX3, MITOCHONDRIAL"/>
    <property type="match status" value="1"/>
</dbReference>
<dbReference type="EMBL" id="JMQN01000036">
    <property type="protein sequence ID" value="KEA63450.1"/>
    <property type="molecule type" value="Genomic_DNA"/>
</dbReference>
<dbReference type="Proteomes" id="UP000028252">
    <property type="component" value="Unassembled WGS sequence"/>
</dbReference>
<keyword evidence="5" id="KW-1185">Reference proteome</keyword>
<evidence type="ECO:0000313" key="5">
    <source>
        <dbReference type="Proteomes" id="UP000028252"/>
    </source>
</evidence>